<proteinExistence type="predicted"/>
<comment type="caution">
    <text evidence="2">The sequence shown here is derived from an EMBL/GenBank/DDBJ whole genome shotgun (WGS) entry which is preliminary data.</text>
</comment>
<protein>
    <submittedName>
        <fullName evidence="2">(diamondback moth) hypothetical protein</fullName>
    </submittedName>
</protein>
<feature type="compositionally biased region" description="Acidic residues" evidence="1">
    <location>
        <begin position="1178"/>
        <end position="1189"/>
    </location>
</feature>
<reference evidence="2" key="1">
    <citation type="submission" date="2020-11" db="EMBL/GenBank/DDBJ databases">
        <authorList>
            <person name="Whiteford S."/>
        </authorList>
    </citation>
    <scope>NUCLEOTIDE SEQUENCE</scope>
</reference>
<feature type="region of interest" description="Disordered" evidence="1">
    <location>
        <begin position="1082"/>
        <end position="1255"/>
    </location>
</feature>
<feature type="compositionally biased region" description="Low complexity" evidence="1">
    <location>
        <begin position="748"/>
        <end position="782"/>
    </location>
</feature>
<feature type="region of interest" description="Disordered" evidence="1">
    <location>
        <begin position="1"/>
        <end position="20"/>
    </location>
</feature>
<feature type="compositionally biased region" description="Basic and acidic residues" evidence="1">
    <location>
        <begin position="1190"/>
        <end position="1199"/>
    </location>
</feature>
<accession>A0A8S4EQ29</accession>
<feature type="compositionally biased region" description="Basic and acidic residues" evidence="1">
    <location>
        <begin position="1230"/>
        <end position="1242"/>
    </location>
</feature>
<feature type="region of interest" description="Disordered" evidence="1">
    <location>
        <begin position="456"/>
        <end position="558"/>
    </location>
</feature>
<feature type="compositionally biased region" description="Acidic residues" evidence="1">
    <location>
        <begin position="1018"/>
        <end position="1039"/>
    </location>
</feature>
<feature type="region of interest" description="Disordered" evidence="1">
    <location>
        <begin position="734"/>
        <end position="899"/>
    </location>
</feature>
<feature type="compositionally biased region" description="Low complexity" evidence="1">
    <location>
        <begin position="522"/>
        <end position="558"/>
    </location>
</feature>
<feature type="compositionally biased region" description="Basic and acidic residues" evidence="1">
    <location>
        <begin position="1168"/>
        <end position="1177"/>
    </location>
</feature>
<feature type="compositionally biased region" description="Acidic residues" evidence="1">
    <location>
        <begin position="1217"/>
        <end position="1229"/>
    </location>
</feature>
<feature type="compositionally biased region" description="Low complexity" evidence="1">
    <location>
        <begin position="827"/>
        <end position="873"/>
    </location>
</feature>
<feature type="compositionally biased region" description="Polar residues" evidence="1">
    <location>
        <begin position="456"/>
        <end position="497"/>
    </location>
</feature>
<name>A0A8S4EQ29_PLUXY</name>
<gene>
    <name evidence="2" type="ORF">PLXY2_LOCUS6174</name>
</gene>
<organism evidence="2 3">
    <name type="scientific">Plutella xylostella</name>
    <name type="common">Diamondback moth</name>
    <name type="synonym">Plutella maculipennis</name>
    <dbReference type="NCBI Taxonomy" id="51655"/>
    <lineage>
        <taxon>Eukaryota</taxon>
        <taxon>Metazoa</taxon>
        <taxon>Ecdysozoa</taxon>
        <taxon>Arthropoda</taxon>
        <taxon>Hexapoda</taxon>
        <taxon>Insecta</taxon>
        <taxon>Pterygota</taxon>
        <taxon>Neoptera</taxon>
        <taxon>Endopterygota</taxon>
        <taxon>Lepidoptera</taxon>
        <taxon>Glossata</taxon>
        <taxon>Ditrysia</taxon>
        <taxon>Yponomeutoidea</taxon>
        <taxon>Plutellidae</taxon>
        <taxon>Plutella</taxon>
    </lineage>
</organism>
<feature type="compositionally biased region" description="Acidic residues" evidence="1">
    <location>
        <begin position="1200"/>
        <end position="1209"/>
    </location>
</feature>
<evidence type="ECO:0000313" key="3">
    <source>
        <dbReference type="Proteomes" id="UP000653454"/>
    </source>
</evidence>
<feature type="region of interest" description="Disordered" evidence="1">
    <location>
        <begin position="669"/>
        <end position="702"/>
    </location>
</feature>
<feature type="compositionally biased region" description="Basic residues" evidence="1">
    <location>
        <begin position="672"/>
        <end position="694"/>
    </location>
</feature>
<dbReference type="Proteomes" id="UP000653454">
    <property type="component" value="Unassembled WGS sequence"/>
</dbReference>
<feature type="compositionally biased region" description="Polar residues" evidence="1">
    <location>
        <begin position="936"/>
        <end position="948"/>
    </location>
</feature>
<keyword evidence="3" id="KW-1185">Reference proteome</keyword>
<feature type="compositionally biased region" description="Polar residues" evidence="1">
    <location>
        <begin position="966"/>
        <end position="975"/>
    </location>
</feature>
<feature type="compositionally biased region" description="Basic and acidic residues" evidence="1">
    <location>
        <begin position="813"/>
        <end position="824"/>
    </location>
</feature>
<sequence>MAMESKLSTHKSGRASPDDYFRPKPIPLWDFDERDARAAPLYEPEQPKEAAVPVHYWEDALRHSVYLTLVRDKIDQLIAQGDVIAPNSKPNLDSSKEADDHDLWDKIKSAPFERIQAEEQPSYGDLTVVSKGRLLDQHGKYKFTEDEMSKDSCGNDACKEGVKAFWSVKRIKQSDDASSGRYHYELTFSVVTQTPKKHKKPYENPTRTFTVRESSTEKIVEQPLEHRGYEPPAPAPAHTPRPERALWFHRNIFPTHRIQARQHQNGLDRLFTSLFSDDDDDYTVVQRYKPKPQYLPQTQAYPQVNSKISYVGASSEQYQSQPQQQQQKKLVPYVPYKPHSAMKYARPPMQPQPMAMPHPHHYLDTDSIGVVSAPYVPPYPEHPKFHYNGKPIKVRPPLPQAPLIQAPIAVYPQKKVNSTYESPVIPDEVVSTTKAADIVTAPVPEDDLNWEAAPQGSLTSHLKQKPQTTTTSSYLPQEEQWSSAEQYGTEKPTSASNESDKPQDSPWPTTPYTDERPPPQPQQQNQAQQYQQSQQQQQYNQQQQQQYHQQLQQQYNKQKPSQVKVGYFPEHVRPPVYNAPPGIFVTMDKKPFKPMPPLRLQSTKPIKTHKPIDFRPSPQVLDTAQYTEPEHKDVFRPITVNYHANATVNKNEEVVESSSHKPVVEKVVRKSNSTHHHHHHHHRKPAKKHEHKKAQAYATTTTAPEIITAAKSSSEEANDSIQWANLLGAFSKTTPMEPQTEAPREPETTTTPAPTTTTTQKPRRTTTTTTTTTEEPTTTTLKPAKRTRPPPKFTKPASKLKKHKRVTTTTTKAPEKFTPKRPVHDLTPQASSAAATKTSPKWTPSTTTPAPTTTKQPTTTPKPTTTTEPPTTKSEPETPAPTTEKPKNKSRYRQSTLMYKGTSIKHDKWSVINDFASKAQTVLPPSGNFPPRRKGSNFQGYVTSSTSKSYEEDDDDYDEAPRPTTPKLTSTTEVSSIKAEKLEVIKLSKPTQATYEETVDQYEAVSEAQHAPQPDNSHDEDEDENDHEEEDEEESDEEDTKDRKEYMFYGRSTTPPSDRANEITDEEPLITEQSVIVTTQTVPKNKTKCKKKQTTTTTTETYDELEVDEQLQPASPITTTSTTEKPSADIFDELFGAFTFDETQDKTPEQNNVASTPESDHEEDESETHERYVKLDEGQDFEDFLDELEEHNKGGKEEDSYSDDDSKENDEEKSSGEEEEDSDEEEEQDSEARGSEDFHDIETSPFSLFELMAME</sequence>
<dbReference type="AlphaFoldDB" id="A0A8S4EQ29"/>
<feature type="compositionally biased region" description="Polar residues" evidence="1">
    <location>
        <begin position="1112"/>
        <end position="1125"/>
    </location>
</feature>
<dbReference type="EMBL" id="CAJHNJ030000019">
    <property type="protein sequence ID" value="CAG9117057.1"/>
    <property type="molecule type" value="Genomic_DNA"/>
</dbReference>
<evidence type="ECO:0000256" key="1">
    <source>
        <dbReference type="SAM" id="MobiDB-lite"/>
    </source>
</evidence>
<evidence type="ECO:0000313" key="2">
    <source>
        <dbReference type="EMBL" id="CAG9117057.1"/>
    </source>
</evidence>
<feature type="region of interest" description="Disordered" evidence="1">
    <location>
        <begin position="920"/>
        <end position="1061"/>
    </location>
</feature>